<accession>A0ABR0STN6</accession>
<sequence>MAHSVISPAILYWGTPVVLVTSDNGDGTDNICAISSVFWLGHRCVLGFAAISKTPMNILRSGQCVVNLPDDAMAHHVNALATTTGTEDVSRSKIDRGYRYVKDKWTCANLTPQKSDFIRPARILECPVQMECELAEGHELMKDFPDLKGGVVAFELKVLRVHVLNQLRMPGHPNRIDPDRWRPMIMSFQELYGLAGGKVAKSQLGKIHEEKYRGWTRSGVVKLPGDDDKEMVDEEWTNRTNEL</sequence>
<evidence type="ECO:0000313" key="6">
    <source>
        <dbReference type="Proteomes" id="UP001338125"/>
    </source>
</evidence>
<dbReference type="SUPFAM" id="SSF50475">
    <property type="entry name" value="FMN-binding split barrel"/>
    <property type="match status" value="1"/>
</dbReference>
<dbReference type="InterPro" id="IPR052174">
    <property type="entry name" value="Flavoredoxin"/>
</dbReference>
<reference evidence="5 6" key="1">
    <citation type="submission" date="2024-01" db="EMBL/GenBank/DDBJ databases">
        <title>Complete genome of Cladobotryum mycophilum ATHUM6906.</title>
        <authorList>
            <person name="Christinaki A.C."/>
            <person name="Myridakis A.I."/>
            <person name="Kouvelis V.N."/>
        </authorList>
    </citation>
    <scope>NUCLEOTIDE SEQUENCE [LARGE SCALE GENOMIC DNA]</scope>
    <source>
        <strain evidence="5 6">ATHUM6906</strain>
    </source>
</reference>
<evidence type="ECO:0000259" key="4">
    <source>
        <dbReference type="Pfam" id="PF01613"/>
    </source>
</evidence>
<dbReference type="InterPro" id="IPR002563">
    <property type="entry name" value="Flavin_Rdtase-like_dom"/>
</dbReference>
<comment type="similarity">
    <text evidence="3">Belongs to the flavoredoxin family.</text>
</comment>
<name>A0ABR0STN6_9HYPO</name>
<protein>
    <recommendedName>
        <fullName evidence="4">Flavin reductase like domain-containing protein</fullName>
    </recommendedName>
</protein>
<evidence type="ECO:0000256" key="2">
    <source>
        <dbReference type="ARBA" id="ARBA00022630"/>
    </source>
</evidence>
<dbReference type="EMBL" id="JAVFKD010000004">
    <property type="protein sequence ID" value="KAK5995106.1"/>
    <property type="molecule type" value="Genomic_DNA"/>
</dbReference>
<evidence type="ECO:0000256" key="3">
    <source>
        <dbReference type="ARBA" id="ARBA00038054"/>
    </source>
</evidence>
<dbReference type="PANTHER" id="PTHR43567">
    <property type="entry name" value="FLAVOREDOXIN-RELATED-RELATED"/>
    <property type="match status" value="1"/>
</dbReference>
<dbReference type="Proteomes" id="UP001338125">
    <property type="component" value="Unassembled WGS sequence"/>
</dbReference>
<comment type="caution">
    <text evidence="5">The sequence shown here is derived from an EMBL/GenBank/DDBJ whole genome shotgun (WGS) entry which is preliminary data.</text>
</comment>
<keyword evidence="6" id="KW-1185">Reference proteome</keyword>
<evidence type="ECO:0000256" key="1">
    <source>
        <dbReference type="ARBA" id="ARBA00001917"/>
    </source>
</evidence>
<evidence type="ECO:0000313" key="5">
    <source>
        <dbReference type="EMBL" id="KAK5995106.1"/>
    </source>
</evidence>
<dbReference type="Gene3D" id="2.30.110.10">
    <property type="entry name" value="Electron Transport, Fmn-binding Protein, Chain A"/>
    <property type="match status" value="1"/>
</dbReference>
<dbReference type="InterPro" id="IPR012349">
    <property type="entry name" value="Split_barrel_FMN-bd"/>
</dbReference>
<proteinExistence type="inferred from homology"/>
<keyword evidence="2" id="KW-0285">Flavoprotein</keyword>
<gene>
    <name evidence="5" type="ORF">PT974_03500</name>
</gene>
<dbReference type="Pfam" id="PF01613">
    <property type="entry name" value="Flavin_Reduct"/>
    <property type="match status" value="1"/>
</dbReference>
<comment type="cofactor">
    <cofactor evidence="1">
        <name>FMN</name>
        <dbReference type="ChEBI" id="CHEBI:58210"/>
    </cofactor>
</comment>
<dbReference type="PANTHER" id="PTHR43567:SF1">
    <property type="entry name" value="FLAVOREDOXIN"/>
    <property type="match status" value="1"/>
</dbReference>
<organism evidence="5 6">
    <name type="scientific">Cladobotryum mycophilum</name>
    <dbReference type="NCBI Taxonomy" id="491253"/>
    <lineage>
        <taxon>Eukaryota</taxon>
        <taxon>Fungi</taxon>
        <taxon>Dikarya</taxon>
        <taxon>Ascomycota</taxon>
        <taxon>Pezizomycotina</taxon>
        <taxon>Sordariomycetes</taxon>
        <taxon>Hypocreomycetidae</taxon>
        <taxon>Hypocreales</taxon>
        <taxon>Hypocreaceae</taxon>
        <taxon>Cladobotryum</taxon>
    </lineage>
</organism>
<feature type="domain" description="Flavin reductase like" evidence="4">
    <location>
        <begin position="15"/>
        <end position="165"/>
    </location>
</feature>